<dbReference type="EMBL" id="JAAOMA010000001">
    <property type="protein sequence ID" value="NHR03788.1"/>
    <property type="molecule type" value="Genomic_DNA"/>
</dbReference>
<gene>
    <name evidence="2" type="ORF">HA052_01140</name>
</gene>
<dbReference type="PANTHER" id="PTHR35191">
    <property type="entry name" value="PROPHAGE SIDE TAIL FIBER PROTEIN HOMOLOG STFQ-RELATED"/>
    <property type="match status" value="1"/>
</dbReference>
<name>A0ABX0KYR8_9NEIS</name>
<proteinExistence type="predicted"/>
<accession>A0ABX0KYR8</accession>
<protein>
    <submittedName>
        <fullName evidence="2">Phage tail protein</fullName>
    </submittedName>
</protein>
<dbReference type="InterPro" id="IPR008979">
    <property type="entry name" value="Galactose-bd-like_sf"/>
</dbReference>
<sequence>MANEFFTLLTASGKAKLAAAQANGTPLQISQMAVGDGDNGGYYTPSESQTALKHETWRGALNHLAVDPNNPNWVVAEAVLPDTVGGFYIREVGLFDSRGDLIAIGKFPESYKPLLAAGSNKQLYVRMILEVSNTAAVTLLVDPSVVLATRSAVDQRIAEELAKRDAKPRDFHPLQTFPAQAYRRNVLINGGFDVWQRGASQTVGGYGSVDRWLLDLGGGPLGGATLSRMAASIAETEALGATTSFMRLTLSKPPASKVNEYCQVCQPVENLRRFTGKRMTLSFWAKADQPRKMVAYVEQWLKRPPAASDKIRALEAVPVELTSRWQRFVFSFSSPSLQGREPGNEASLAVFLGVSYSDAYPALNAITGAQTGIFDIAQVQLEESPVATPFEYRSFGEELTLCQRYFEKSYPLNDFPAKNYGAESAFAPAIFSKMFHLNVGTSGDKQINMTIPFMVEKRIEPAIVIYDGLGAVDRMATSNGNGVTPAAKSSSTKFVNMIPPTGSSITWVACHWVADAEI</sequence>
<reference evidence="2 3" key="1">
    <citation type="submission" date="2020-03" db="EMBL/GenBank/DDBJ databases">
        <title>Draft genome sequence of environmentally isolated cultures.</title>
        <authorList>
            <person name="Wilson H.S."/>
            <person name="De Leon M.E."/>
        </authorList>
    </citation>
    <scope>NUCLEOTIDE SEQUENCE [LARGE SCALE GENOMIC DNA]</scope>
    <source>
        <strain evidence="2 3">HSC-31F16</strain>
    </source>
</reference>
<feature type="domain" description="Phage tail fibre protein N-terminal" evidence="1">
    <location>
        <begin position="1"/>
        <end position="150"/>
    </location>
</feature>
<dbReference type="Gene3D" id="2.60.120.260">
    <property type="entry name" value="Galactose-binding domain-like"/>
    <property type="match status" value="1"/>
</dbReference>
<organism evidence="2 3">
    <name type="scientific">Chromobacterium fluminis</name>
    <dbReference type="NCBI Taxonomy" id="3044269"/>
    <lineage>
        <taxon>Bacteria</taxon>
        <taxon>Pseudomonadati</taxon>
        <taxon>Pseudomonadota</taxon>
        <taxon>Betaproteobacteria</taxon>
        <taxon>Neisseriales</taxon>
        <taxon>Chromobacteriaceae</taxon>
        <taxon>Chromobacterium</taxon>
    </lineage>
</organism>
<evidence type="ECO:0000313" key="2">
    <source>
        <dbReference type="EMBL" id="NHR03788.1"/>
    </source>
</evidence>
<evidence type="ECO:0000313" key="3">
    <source>
        <dbReference type="Proteomes" id="UP001515641"/>
    </source>
</evidence>
<dbReference type="InterPro" id="IPR022225">
    <property type="entry name" value="Phage_tail_fibre_N"/>
</dbReference>
<evidence type="ECO:0000259" key="1">
    <source>
        <dbReference type="Pfam" id="PF12571"/>
    </source>
</evidence>
<comment type="caution">
    <text evidence="2">The sequence shown here is derived from an EMBL/GenBank/DDBJ whole genome shotgun (WGS) entry which is preliminary data.</text>
</comment>
<dbReference type="RefSeq" id="WP_166450460.1">
    <property type="nucleotide sequence ID" value="NZ_JAAOMA010000001.1"/>
</dbReference>
<dbReference type="Proteomes" id="UP001515641">
    <property type="component" value="Unassembled WGS sequence"/>
</dbReference>
<dbReference type="SUPFAM" id="SSF49785">
    <property type="entry name" value="Galactose-binding domain-like"/>
    <property type="match status" value="1"/>
</dbReference>
<dbReference type="PANTHER" id="PTHR35191:SF1">
    <property type="entry name" value="PROPHAGE SIDE TAIL FIBER PROTEIN HOMOLOG STFQ-RELATED"/>
    <property type="match status" value="1"/>
</dbReference>
<dbReference type="InterPro" id="IPR051934">
    <property type="entry name" value="Phage_Tail_Fiber_Structural"/>
</dbReference>
<dbReference type="Pfam" id="PF12571">
    <property type="entry name" value="Phage_tail_fib"/>
    <property type="match status" value="1"/>
</dbReference>
<keyword evidence="3" id="KW-1185">Reference proteome</keyword>